<evidence type="ECO:0000313" key="1">
    <source>
        <dbReference type="EMBL" id="KAF2551184.1"/>
    </source>
</evidence>
<evidence type="ECO:0000313" key="2">
    <source>
        <dbReference type="Proteomes" id="UP000712281"/>
    </source>
</evidence>
<dbReference type="EMBL" id="QGKW02001988">
    <property type="protein sequence ID" value="KAF2551184.1"/>
    <property type="molecule type" value="Genomic_DNA"/>
</dbReference>
<reference evidence="1" key="1">
    <citation type="submission" date="2019-12" db="EMBL/GenBank/DDBJ databases">
        <title>Genome sequencing and annotation of Brassica cretica.</title>
        <authorList>
            <person name="Studholme D.J."/>
            <person name="Sarris P.F."/>
        </authorList>
    </citation>
    <scope>NUCLEOTIDE SEQUENCE</scope>
    <source>
        <strain evidence="1">PFS-001/15</strain>
        <tissue evidence="1">Leaf</tissue>
    </source>
</reference>
<name>A0A8S9H2T3_BRACR</name>
<protein>
    <submittedName>
        <fullName evidence="1">Uncharacterized protein</fullName>
    </submittedName>
</protein>
<organism evidence="1 2">
    <name type="scientific">Brassica cretica</name>
    <name type="common">Mustard</name>
    <dbReference type="NCBI Taxonomy" id="69181"/>
    <lineage>
        <taxon>Eukaryota</taxon>
        <taxon>Viridiplantae</taxon>
        <taxon>Streptophyta</taxon>
        <taxon>Embryophyta</taxon>
        <taxon>Tracheophyta</taxon>
        <taxon>Spermatophyta</taxon>
        <taxon>Magnoliopsida</taxon>
        <taxon>eudicotyledons</taxon>
        <taxon>Gunneridae</taxon>
        <taxon>Pentapetalae</taxon>
        <taxon>rosids</taxon>
        <taxon>malvids</taxon>
        <taxon>Brassicales</taxon>
        <taxon>Brassicaceae</taxon>
        <taxon>Brassiceae</taxon>
        <taxon>Brassica</taxon>
    </lineage>
</organism>
<dbReference type="Proteomes" id="UP000712281">
    <property type="component" value="Unassembled WGS sequence"/>
</dbReference>
<sequence>MPDCGDWRTEKGFFVSWRDWTIGVCGISGRLYNGWSVGKAISNDMTKFMAVGASRRHPWIVN</sequence>
<proteinExistence type="predicted"/>
<comment type="caution">
    <text evidence="1">The sequence shown here is derived from an EMBL/GenBank/DDBJ whole genome shotgun (WGS) entry which is preliminary data.</text>
</comment>
<gene>
    <name evidence="1" type="ORF">F2Q68_00035634</name>
</gene>
<dbReference type="AlphaFoldDB" id="A0A8S9H2T3"/>
<accession>A0A8S9H2T3</accession>